<dbReference type="RefSeq" id="WP_262563657.1">
    <property type="nucleotide sequence ID" value="NZ_JAPFCC010000001.1"/>
</dbReference>
<keyword evidence="2" id="KW-1185">Reference proteome</keyword>
<dbReference type="EMBL" id="JAPFCC010000001">
    <property type="protein sequence ID" value="MCW7553918.1"/>
    <property type="molecule type" value="Genomic_DNA"/>
</dbReference>
<name>A0ABT3MXV7_9GAMM</name>
<gene>
    <name evidence="1" type="ORF">NX722_15065</name>
</gene>
<dbReference type="Proteomes" id="UP001209854">
    <property type="component" value="Unassembled WGS sequence"/>
</dbReference>
<proteinExistence type="predicted"/>
<reference evidence="1 2" key="1">
    <citation type="submission" date="2022-10" db="EMBL/GenBank/DDBJ databases">
        <title>High-quality genome sequences of two octocoral-associated bacteria, Endozoicomonas euniceicola EF212 and Endozoicomonas gorgoniicola PS125.</title>
        <authorList>
            <person name="Chiou Y.-J."/>
            <person name="Chen Y.-H."/>
        </authorList>
    </citation>
    <scope>NUCLEOTIDE SEQUENCE [LARGE SCALE GENOMIC DNA]</scope>
    <source>
        <strain evidence="1 2">PS125</strain>
    </source>
</reference>
<comment type="caution">
    <text evidence="1">The sequence shown here is derived from an EMBL/GenBank/DDBJ whole genome shotgun (WGS) entry which is preliminary data.</text>
</comment>
<evidence type="ECO:0000313" key="2">
    <source>
        <dbReference type="Proteomes" id="UP001209854"/>
    </source>
</evidence>
<sequence>MPQILSFYIDETLVQGKVTYCKPYDIMVEITEPFSGFKAASHIPTFARHHKHFKGIKGHHKAIELLIELYTELQNSVEF</sequence>
<organism evidence="1 2">
    <name type="scientific">Endozoicomonas gorgoniicola</name>
    <dbReference type="NCBI Taxonomy" id="1234144"/>
    <lineage>
        <taxon>Bacteria</taxon>
        <taxon>Pseudomonadati</taxon>
        <taxon>Pseudomonadota</taxon>
        <taxon>Gammaproteobacteria</taxon>
        <taxon>Oceanospirillales</taxon>
        <taxon>Endozoicomonadaceae</taxon>
        <taxon>Endozoicomonas</taxon>
    </lineage>
</organism>
<protein>
    <submittedName>
        <fullName evidence="1">Uncharacterized protein</fullName>
    </submittedName>
</protein>
<accession>A0ABT3MXV7</accession>
<evidence type="ECO:0000313" key="1">
    <source>
        <dbReference type="EMBL" id="MCW7553918.1"/>
    </source>
</evidence>